<sequence length="68" mass="7823">MFLGMMQIVTAHKWYLYPPIILGNSFINVIYPFTSITAKGFSATCEDRDINYTLSLTLFLMILMLLLI</sequence>
<protein>
    <submittedName>
        <fullName evidence="2">Uncharacterized protein</fullName>
    </submittedName>
</protein>
<evidence type="ECO:0000313" key="2">
    <source>
        <dbReference type="EMBL" id="KAG5590640.1"/>
    </source>
</evidence>
<keyword evidence="3" id="KW-1185">Reference proteome</keyword>
<keyword evidence="1" id="KW-1133">Transmembrane helix</keyword>
<evidence type="ECO:0000313" key="3">
    <source>
        <dbReference type="Proteomes" id="UP000824120"/>
    </source>
</evidence>
<proteinExistence type="predicted"/>
<accession>A0A9J5XU04</accession>
<gene>
    <name evidence="2" type="ORF">H5410_041154</name>
</gene>
<organism evidence="2 3">
    <name type="scientific">Solanum commersonii</name>
    <name type="common">Commerson's wild potato</name>
    <name type="synonym">Commerson's nightshade</name>
    <dbReference type="NCBI Taxonomy" id="4109"/>
    <lineage>
        <taxon>Eukaryota</taxon>
        <taxon>Viridiplantae</taxon>
        <taxon>Streptophyta</taxon>
        <taxon>Embryophyta</taxon>
        <taxon>Tracheophyta</taxon>
        <taxon>Spermatophyta</taxon>
        <taxon>Magnoliopsida</taxon>
        <taxon>eudicotyledons</taxon>
        <taxon>Gunneridae</taxon>
        <taxon>Pentapetalae</taxon>
        <taxon>asterids</taxon>
        <taxon>lamiids</taxon>
        <taxon>Solanales</taxon>
        <taxon>Solanaceae</taxon>
        <taxon>Solanoideae</taxon>
        <taxon>Solaneae</taxon>
        <taxon>Solanum</taxon>
    </lineage>
</organism>
<feature type="transmembrane region" description="Helical" evidence="1">
    <location>
        <begin position="20"/>
        <end position="38"/>
    </location>
</feature>
<feature type="transmembrane region" description="Helical" evidence="1">
    <location>
        <begin position="50"/>
        <end position="67"/>
    </location>
</feature>
<comment type="caution">
    <text evidence="2">The sequence shown here is derived from an EMBL/GenBank/DDBJ whole genome shotgun (WGS) entry which is preliminary data.</text>
</comment>
<name>A0A9J5XU04_SOLCO</name>
<dbReference type="AlphaFoldDB" id="A0A9J5XU04"/>
<dbReference type="EMBL" id="JACXVP010000008">
    <property type="protein sequence ID" value="KAG5590640.1"/>
    <property type="molecule type" value="Genomic_DNA"/>
</dbReference>
<evidence type="ECO:0000256" key="1">
    <source>
        <dbReference type="SAM" id="Phobius"/>
    </source>
</evidence>
<keyword evidence="1" id="KW-0472">Membrane</keyword>
<dbReference type="Proteomes" id="UP000824120">
    <property type="component" value="Chromosome 8"/>
</dbReference>
<reference evidence="2 3" key="1">
    <citation type="submission" date="2020-09" db="EMBL/GenBank/DDBJ databases">
        <title>De no assembly of potato wild relative species, Solanum commersonii.</title>
        <authorList>
            <person name="Cho K."/>
        </authorList>
    </citation>
    <scope>NUCLEOTIDE SEQUENCE [LARGE SCALE GENOMIC DNA]</scope>
    <source>
        <strain evidence="2">LZ3.2</strain>
        <tissue evidence="2">Leaf</tissue>
    </source>
</reference>
<keyword evidence="1" id="KW-0812">Transmembrane</keyword>